<feature type="signal peptide" evidence="2">
    <location>
        <begin position="1"/>
        <end position="26"/>
    </location>
</feature>
<feature type="chain" id="PRO_5014843974" evidence="2">
    <location>
        <begin position="27"/>
        <end position="119"/>
    </location>
</feature>
<keyword evidence="2" id="KW-0732">Signal</keyword>
<dbReference type="AlphaFoldDB" id="A0A2M4B1K1"/>
<feature type="region of interest" description="Disordered" evidence="1">
    <location>
        <begin position="98"/>
        <end position="119"/>
    </location>
</feature>
<dbReference type="EMBL" id="GGFK01013592">
    <property type="protein sequence ID" value="MBW46913.1"/>
    <property type="molecule type" value="Transcribed_RNA"/>
</dbReference>
<proteinExistence type="predicted"/>
<evidence type="ECO:0000256" key="1">
    <source>
        <dbReference type="SAM" id="MobiDB-lite"/>
    </source>
</evidence>
<evidence type="ECO:0000256" key="2">
    <source>
        <dbReference type="SAM" id="SignalP"/>
    </source>
</evidence>
<sequence>MRCVRMLLVASGSLLLTLFLEQSVRRAVSLWLGGEQDFFRFWGEPPRAANAPTVSRKTSSLGCWHLEQGEISRRGLLHKPGLRTERFPWKLLFTPKTHQSLGKHARTKVEGGTSEQRSL</sequence>
<organism evidence="3">
    <name type="scientific">Anopheles triannulatus</name>
    <dbReference type="NCBI Taxonomy" id="58253"/>
    <lineage>
        <taxon>Eukaryota</taxon>
        <taxon>Metazoa</taxon>
        <taxon>Ecdysozoa</taxon>
        <taxon>Arthropoda</taxon>
        <taxon>Hexapoda</taxon>
        <taxon>Insecta</taxon>
        <taxon>Pterygota</taxon>
        <taxon>Neoptera</taxon>
        <taxon>Endopterygota</taxon>
        <taxon>Diptera</taxon>
        <taxon>Nematocera</taxon>
        <taxon>Culicoidea</taxon>
        <taxon>Culicidae</taxon>
        <taxon>Anophelinae</taxon>
        <taxon>Anopheles</taxon>
    </lineage>
</organism>
<protein>
    <submittedName>
        <fullName evidence="3">Putative secreted protein</fullName>
    </submittedName>
</protein>
<name>A0A2M4B1K1_9DIPT</name>
<evidence type="ECO:0000313" key="3">
    <source>
        <dbReference type="EMBL" id="MBW46913.1"/>
    </source>
</evidence>
<reference evidence="3" key="1">
    <citation type="submission" date="2018-01" db="EMBL/GenBank/DDBJ databases">
        <title>An insight into the sialome of Amazonian anophelines.</title>
        <authorList>
            <person name="Ribeiro J.M."/>
            <person name="Scarpassa V."/>
            <person name="Calvo E."/>
        </authorList>
    </citation>
    <scope>NUCLEOTIDE SEQUENCE</scope>
    <source>
        <tissue evidence="3">Salivary glands</tissue>
    </source>
</reference>
<accession>A0A2M4B1K1</accession>